<dbReference type="EMBL" id="HBUF01343701">
    <property type="protein sequence ID" value="CAG6707000.1"/>
    <property type="molecule type" value="Transcribed_RNA"/>
</dbReference>
<dbReference type="AlphaFoldDB" id="A0A8D8UJ28"/>
<proteinExistence type="predicted"/>
<sequence>MKPTITNLSSRPAILNLFCPGPHLSVQSYKRAAVQGHLSQDLISGVGGVKSKMCRTRSLESAAGDFSERPNRKMSRKPLQNSIERPFYAPQSMCLKSRDPLKVSQGTRTRRVRPCYALATAWLRTY</sequence>
<dbReference type="EMBL" id="HBUF01343704">
    <property type="protein sequence ID" value="CAG6707003.1"/>
    <property type="molecule type" value="Transcribed_RNA"/>
</dbReference>
<accession>A0A8D8UJ28</accession>
<protein>
    <submittedName>
        <fullName evidence="2">Uncharacterized protein</fullName>
    </submittedName>
</protein>
<feature type="region of interest" description="Disordered" evidence="1">
    <location>
        <begin position="60"/>
        <end position="82"/>
    </location>
</feature>
<evidence type="ECO:0000313" key="2">
    <source>
        <dbReference type="EMBL" id="CAG6707003.1"/>
    </source>
</evidence>
<name>A0A8D8UJ28_9HEMI</name>
<reference evidence="2" key="1">
    <citation type="submission" date="2021-05" db="EMBL/GenBank/DDBJ databases">
        <authorList>
            <person name="Alioto T."/>
            <person name="Alioto T."/>
            <person name="Gomez Garrido J."/>
        </authorList>
    </citation>
    <scope>NUCLEOTIDE SEQUENCE</scope>
</reference>
<evidence type="ECO:0000256" key="1">
    <source>
        <dbReference type="SAM" id="MobiDB-lite"/>
    </source>
</evidence>
<organism evidence="2">
    <name type="scientific">Cacopsylla melanoneura</name>
    <dbReference type="NCBI Taxonomy" id="428564"/>
    <lineage>
        <taxon>Eukaryota</taxon>
        <taxon>Metazoa</taxon>
        <taxon>Ecdysozoa</taxon>
        <taxon>Arthropoda</taxon>
        <taxon>Hexapoda</taxon>
        <taxon>Insecta</taxon>
        <taxon>Pterygota</taxon>
        <taxon>Neoptera</taxon>
        <taxon>Paraneoptera</taxon>
        <taxon>Hemiptera</taxon>
        <taxon>Sternorrhyncha</taxon>
        <taxon>Psylloidea</taxon>
        <taxon>Psyllidae</taxon>
        <taxon>Psyllinae</taxon>
        <taxon>Cacopsylla</taxon>
    </lineage>
</organism>